<dbReference type="InterPro" id="IPR001851">
    <property type="entry name" value="ABC_transp_permease"/>
</dbReference>
<evidence type="ECO:0000313" key="7">
    <source>
        <dbReference type="EMBL" id="OKL46165.1"/>
    </source>
</evidence>
<dbReference type="STRING" id="1921764.BSR28_07190"/>
<evidence type="ECO:0000256" key="4">
    <source>
        <dbReference type="ARBA" id="ARBA00022989"/>
    </source>
</evidence>
<keyword evidence="2" id="KW-1003">Cell membrane</keyword>
<evidence type="ECO:0000313" key="8">
    <source>
        <dbReference type="Proteomes" id="UP000186785"/>
    </source>
</evidence>
<protein>
    <submittedName>
        <fullName evidence="7">ABC transporter permease</fullName>
    </submittedName>
</protein>
<evidence type="ECO:0000256" key="3">
    <source>
        <dbReference type="ARBA" id="ARBA00022692"/>
    </source>
</evidence>
<comment type="caution">
    <text evidence="7">The sequence shown here is derived from an EMBL/GenBank/DDBJ whole genome shotgun (WGS) entry which is preliminary data.</text>
</comment>
<evidence type="ECO:0000256" key="5">
    <source>
        <dbReference type="ARBA" id="ARBA00023136"/>
    </source>
</evidence>
<proteinExistence type="predicted"/>
<comment type="subcellular location">
    <subcellularLocation>
        <location evidence="1">Cell membrane</location>
        <topology evidence="1">Multi-pass membrane protein</topology>
    </subcellularLocation>
</comment>
<dbReference type="PANTHER" id="PTHR43370">
    <property type="entry name" value="SUGAR ABC TRANSPORTER INTEGRAL MEMBRANE PROTEIN-RELATED"/>
    <property type="match status" value="1"/>
</dbReference>
<feature type="transmembrane region" description="Helical" evidence="6">
    <location>
        <begin position="129"/>
        <end position="148"/>
    </location>
</feature>
<dbReference type="EMBL" id="MQSV01000006">
    <property type="protein sequence ID" value="OKL46165.1"/>
    <property type="molecule type" value="Genomic_DNA"/>
</dbReference>
<dbReference type="PANTHER" id="PTHR43370:SF1">
    <property type="entry name" value="GUANOSINE ABC TRANSPORTER PERMEASE PROTEIN NUPQ"/>
    <property type="match status" value="1"/>
</dbReference>
<reference evidence="7 8" key="1">
    <citation type="submission" date="2016-11" db="EMBL/GenBank/DDBJ databases">
        <title>Actinomyces gypaetusis sp. nov. isolated from the vulture Gypaetus barbatus in Qinghai Tibet Plateau China.</title>
        <authorList>
            <person name="Meng X."/>
        </authorList>
    </citation>
    <scope>NUCLEOTIDE SEQUENCE [LARGE SCALE GENOMIC DNA]</scope>
    <source>
        <strain evidence="7 8">VUL4_2</strain>
    </source>
</reference>
<dbReference type="AlphaFoldDB" id="A0A1Q5PJQ6"/>
<feature type="transmembrane region" description="Helical" evidence="6">
    <location>
        <begin position="315"/>
        <end position="334"/>
    </location>
</feature>
<feature type="transmembrane region" description="Helical" evidence="6">
    <location>
        <begin position="69"/>
        <end position="87"/>
    </location>
</feature>
<feature type="transmembrane region" description="Helical" evidence="6">
    <location>
        <begin position="268"/>
        <end position="285"/>
    </location>
</feature>
<feature type="transmembrane region" description="Helical" evidence="6">
    <location>
        <begin position="394"/>
        <end position="414"/>
    </location>
</feature>
<keyword evidence="5 6" id="KW-0472">Membrane</keyword>
<keyword evidence="3 6" id="KW-0812">Transmembrane</keyword>
<dbReference type="GO" id="GO:0005886">
    <property type="term" value="C:plasma membrane"/>
    <property type="evidence" value="ECO:0007669"/>
    <property type="project" value="UniProtKB-SubCell"/>
</dbReference>
<feature type="transmembrane region" description="Helical" evidence="6">
    <location>
        <begin position="365"/>
        <end position="382"/>
    </location>
</feature>
<feature type="transmembrane region" description="Helical" evidence="6">
    <location>
        <begin position="99"/>
        <end position="117"/>
    </location>
</feature>
<feature type="transmembrane region" description="Helical" evidence="6">
    <location>
        <begin position="211"/>
        <end position="229"/>
    </location>
</feature>
<dbReference type="GO" id="GO:0022857">
    <property type="term" value="F:transmembrane transporter activity"/>
    <property type="evidence" value="ECO:0007669"/>
    <property type="project" value="InterPro"/>
</dbReference>
<feature type="transmembrane region" description="Helical" evidence="6">
    <location>
        <begin position="27"/>
        <end position="49"/>
    </location>
</feature>
<feature type="transmembrane region" description="Helical" evidence="6">
    <location>
        <begin position="182"/>
        <end position="204"/>
    </location>
</feature>
<evidence type="ECO:0000256" key="6">
    <source>
        <dbReference type="SAM" id="Phobius"/>
    </source>
</evidence>
<dbReference type="OrthoDB" id="9792579at2"/>
<sequence length="426" mass="44807">MSRNETALKKAPVEEQIKLPMPVRNPIVISVFAALLVAMAIGAKGNSIFSFEGATSWFSIPNVSLPASITLWVLTVLTIALAVWAWIQANARKTPPAWMLGVSGFAFVFGFLVWTVADKPSSVMPTVSLLIGGLTLAVPLIFGALSGVVCERSGVINIAIEGQLLFGAFMGAVVASATSSPYVGLIGSLVGGALVGVLLALFTVHFRADHIVVGVVLNMLVLGLTSFLYSTVLTHSAEYNRAVPLKPIGIPILKDIPIIGPIMFNQSILVYLVYVAVIGLQFALFRTRWGLRTRACGEHPKAADTVGVKVNRLRWINVIAASALAGLGGAFFTLGQNLAFSKEMTAGNGFIALAAMIIGRWNPKGALAAALLFGFATNLASVMQSVGSPLPAEYMLMLPYVVTILAVAGFVGSVRAPAAEGKPYPA</sequence>
<keyword evidence="4 6" id="KW-1133">Transmembrane helix</keyword>
<dbReference type="RefSeq" id="WP_073709761.1">
    <property type="nucleotide sequence ID" value="NZ_MQSV01000006.1"/>
</dbReference>
<evidence type="ECO:0000256" key="1">
    <source>
        <dbReference type="ARBA" id="ARBA00004651"/>
    </source>
</evidence>
<dbReference type="Pfam" id="PF02653">
    <property type="entry name" value="BPD_transp_2"/>
    <property type="match status" value="1"/>
</dbReference>
<organism evidence="7 8">
    <name type="scientific">Boudabousia liubingyangii</name>
    <dbReference type="NCBI Taxonomy" id="1921764"/>
    <lineage>
        <taxon>Bacteria</taxon>
        <taxon>Bacillati</taxon>
        <taxon>Actinomycetota</taxon>
        <taxon>Actinomycetes</taxon>
        <taxon>Actinomycetales</taxon>
        <taxon>Actinomycetaceae</taxon>
        <taxon>Boudabousia</taxon>
    </lineage>
</organism>
<name>A0A1Q5PJQ6_9ACTO</name>
<evidence type="ECO:0000256" key="2">
    <source>
        <dbReference type="ARBA" id="ARBA00022475"/>
    </source>
</evidence>
<feature type="transmembrane region" description="Helical" evidence="6">
    <location>
        <begin position="155"/>
        <end position="176"/>
    </location>
</feature>
<dbReference type="Proteomes" id="UP000186785">
    <property type="component" value="Unassembled WGS sequence"/>
</dbReference>
<dbReference type="CDD" id="cd06580">
    <property type="entry name" value="TM_PBP1_transp_TpRbsC_like"/>
    <property type="match status" value="1"/>
</dbReference>
<gene>
    <name evidence="7" type="ORF">BSR29_07895</name>
</gene>
<accession>A0A1Q5PJQ6</accession>
<keyword evidence="8" id="KW-1185">Reference proteome</keyword>
<feature type="transmembrane region" description="Helical" evidence="6">
    <location>
        <begin position="340"/>
        <end position="358"/>
    </location>
</feature>